<reference evidence="1" key="1">
    <citation type="submission" date="2022-12" db="EMBL/GenBank/DDBJ databases">
        <title>Genome Sequence of Lasiodiplodia mahajangana.</title>
        <authorList>
            <person name="Buettner E."/>
        </authorList>
    </citation>
    <scope>NUCLEOTIDE SEQUENCE</scope>
    <source>
        <strain evidence="1">VT137</strain>
    </source>
</reference>
<sequence>MSSKAYELTGQANVDAHSMDFLDISAFLLDNTGSNIMGDQVEQDPWQGEREPLNQQFLPTGNFLGAIPPAPVVGGDTVYAVGVMASSRVEPLLAIFNWQAEYSCILATVAETLGSGVQIRQTTPSQRNRSFLTPAGCLDSPQRYGEFNVTAFDPRIPTVKVNMLLLEGAAPMNGVHVYLGNGLRTKLERMGVQLRVRESSNIAGQTIESGSTGVPGPGTVEHAGDTTCSGNIPTSGEMFPTLTPFQVDINQYLYEYSESSQANTAESTLFSELYTHGSSAVSSYSGLEPLLEMIEGAEEPTDSIVCGFTTCQSGYDQTFEWNLALNGNQHSLDEFLNWE</sequence>
<evidence type="ECO:0000313" key="2">
    <source>
        <dbReference type="Proteomes" id="UP001153332"/>
    </source>
</evidence>
<name>A0ACC2JYX6_9PEZI</name>
<gene>
    <name evidence="1" type="ORF">O1611_g1061</name>
</gene>
<dbReference type="EMBL" id="JAPUUL010000112">
    <property type="protein sequence ID" value="KAJ8132557.1"/>
    <property type="molecule type" value="Genomic_DNA"/>
</dbReference>
<dbReference type="Proteomes" id="UP001153332">
    <property type="component" value="Unassembled WGS sequence"/>
</dbReference>
<evidence type="ECO:0000313" key="1">
    <source>
        <dbReference type="EMBL" id="KAJ8132557.1"/>
    </source>
</evidence>
<accession>A0ACC2JYX6</accession>
<keyword evidence="2" id="KW-1185">Reference proteome</keyword>
<comment type="caution">
    <text evidence="1">The sequence shown here is derived from an EMBL/GenBank/DDBJ whole genome shotgun (WGS) entry which is preliminary data.</text>
</comment>
<organism evidence="1 2">
    <name type="scientific">Lasiodiplodia mahajangana</name>
    <dbReference type="NCBI Taxonomy" id="1108764"/>
    <lineage>
        <taxon>Eukaryota</taxon>
        <taxon>Fungi</taxon>
        <taxon>Dikarya</taxon>
        <taxon>Ascomycota</taxon>
        <taxon>Pezizomycotina</taxon>
        <taxon>Dothideomycetes</taxon>
        <taxon>Dothideomycetes incertae sedis</taxon>
        <taxon>Botryosphaeriales</taxon>
        <taxon>Botryosphaeriaceae</taxon>
        <taxon>Lasiodiplodia</taxon>
    </lineage>
</organism>
<proteinExistence type="predicted"/>
<protein>
    <submittedName>
        <fullName evidence="1">Uncharacterized protein</fullName>
    </submittedName>
</protein>